<dbReference type="RefSeq" id="WP_127767317.1">
    <property type="nucleotide sequence ID" value="NZ_SADE01000003.1"/>
</dbReference>
<dbReference type="FunFam" id="3.40.190.290:FF:000001">
    <property type="entry name" value="Transcriptional regulator, LysR family"/>
    <property type="match status" value="1"/>
</dbReference>
<evidence type="ECO:0000256" key="1">
    <source>
        <dbReference type="ARBA" id="ARBA00009437"/>
    </source>
</evidence>
<keyword evidence="7" id="KW-1185">Reference proteome</keyword>
<dbReference type="PRINTS" id="PR00039">
    <property type="entry name" value="HTHLYSR"/>
</dbReference>
<dbReference type="Pfam" id="PF03466">
    <property type="entry name" value="LysR_substrate"/>
    <property type="match status" value="1"/>
</dbReference>
<evidence type="ECO:0000313" key="6">
    <source>
        <dbReference type="EMBL" id="RVU34996.1"/>
    </source>
</evidence>
<dbReference type="InterPro" id="IPR036388">
    <property type="entry name" value="WH-like_DNA-bd_sf"/>
</dbReference>
<reference evidence="7" key="1">
    <citation type="submission" date="2019-01" db="EMBL/GenBank/DDBJ databases">
        <title>Gri0909 isolated from a small marine red alga.</title>
        <authorList>
            <person name="Kim J."/>
            <person name="Jeong S.E."/>
            <person name="Jeon C.O."/>
        </authorList>
    </citation>
    <scope>NUCLEOTIDE SEQUENCE [LARGE SCALE GENOMIC DNA]</scope>
    <source>
        <strain evidence="7">Gri0909</strain>
    </source>
</reference>
<dbReference type="PANTHER" id="PTHR30537:SF5">
    <property type="entry name" value="HTH-TYPE TRANSCRIPTIONAL ACTIVATOR TTDR-RELATED"/>
    <property type="match status" value="1"/>
</dbReference>
<feature type="domain" description="HTH lysR-type" evidence="5">
    <location>
        <begin position="9"/>
        <end position="59"/>
    </location>
</feature>
<dbReference type="GO" id="GO:0003700">
    <property type="term" value="F:DNA-binding transcription factor activity"/>
    <property type="evidence" value="ECO:0007669"/>
    <property type="project" value="InterPro"/>
</dbReference>
<dbReference type="PROSITE" id="PS50931">
    <property type="entry name" value="HTH_LYSR"/>
    <property type="match status" value="1"/>
</dbReference>
<dbReference type="EMBL" id="SADE01000003">
    <property type="protein sequence ID" value="RVU34996.1"/>
    <property type="molecule type" value="Genomic_DNA"/>
</dbReference>
<organism evidence="6 7">
    <name type="scientific">Hwanghaeella grinnelliae</name>
    <dbReference type="NCBI Taxonomy" id="2500179"/>
    <lineage>
        <taxon>Bacteria</taxon>
        <taxon>Pseudomonadati</taxon>
        <taxon>Pseudomonadota</taxon>
        <taxon>Alphaproteobacteria</taxon>
        <taxon>Rhodospirillales</taxon>
        <taxon>Rhodospirillaceae</taxon>
        <taxon>Hwanghaeella</taxon>
    </lineage>
</organism>
<dbReference type="InterPro" id="IPR000847">
    <property type="entry name" value="LysR_HTH_N"/>
</dbReference>
<dbReference type="InterPro" id="IPR005119">
    <property type="entry name" value="LysR_subst-bd"/>
</dbReference>
<proteinExistence type="inferred from homology"/>
<dbReference type="Proteomes" id="UP000287447">
    <property type="component" value="Unassembled WGS sequence"/>
</dbReference>
<keyword evidence="3" id="KW-0238">DNA-binding</keyword>
<keyword evidence="2" id="KW-0805">Transcription regulation</keyword>
<dbReference type="InterPro" id="IPR058163">
    <property type="entry name" value="LysR-type_TF_proteobact-type"/>
</dbReference>
<comment type="similarity">
    <text evidence="1">Belongs to the LysR transcriptional regulatory family.</text>
</comment>
<keyword evidence="4" id="KW-0804">Transcription</keyword>
<dbReference type="SUPFAM" id="SSF53850">
    <property type="entry name" value="Periplasmic binding protein-like II"/>
    <property type="match status" value="1"/>
</dbReference>
<dbReference type="SUPFAM" id="SSF46785">
    <property type="entry name" value="Winged helix' DNA-binding domain"/>
    <property type="match status" value="1"/>
</dbReference>
<dbReference type="InterPro" id="IPR036390">
    <property type="entry name" value="WH_DNA-bd_sf"/>
</dbReference>
<dbReference type="GO" id="GO:0043565">
    <property type="term" value="F:sequence-specific DNA binding"/>
    <property type="evidence" value="ECO:0007669"/>
    <property type="project" value="TreeGrafter"/>
</dbReference>
<dbReference type="Gene3D" id="1.10.10.10">
    <property type="entry name" value="Winged helix-like DNA-binding domain superfamily/Winged helix DNA-binding domain"/>
    <property type="match status" value="1"/>
</dbReference>
<dbReference type="Pfam" id="PF00126">
    <property type="entry name" value="HTH_1"/>
    <property type="match status" value="1"/>
</dbReference>
<evidence type="ECO:0000256" key="4">
    <source>
        <dbReference type="ARBA" id="ARBA00023163"/>
    </source>
</evidence>
<dbReference type="GO" id="GO:0006351">
    <property type="term" value="P:DNA-templated transcription"/>
    <property type="evidence" value="ECO:0007669"/>
    <property type="project" value="TreeGrafter"/>
</dbReference>
<dbReference type="OrthoDB" id="9812435at2"/>
<evidence type="ECO:0000256" key="3">
    <source>
        <dbReference type="ARBA" id="ARBA00023125"/>
    </source>
</evidence>
<dbReference type="Gene3D" id="3.40.190.290">
    <property type="match status" value="1"/>
</dbReference>
<sequence>MEDINAYLVFARVVEEGSFTAASERLGESKSAVSKQIGRLEDSLGTRLLNRTTRRMSLTEAGVIFYERVRRVVEEVEEARVAVSQLQATPRGTLRVSAPVSFGISHVAPVLPDFMRRYPDLHVDISLTDHQVDLVDEGIDVAIRIGALTDTSLIARRIREYDRVVAASPDYWRKHGMPKHPSDLSNHNCLTYAYFASGRTWHLNAPEGGEIAVRVGGSLNANNGEILMRAAEDGLGVIQSPSFICDQAIADGRLVPALQDFGFEPVGLHAVFPHARNLSTKVRVFVDFLVERFNV</sequence>
<protein>
    <submittedName>
        <fullName evidence="6">LysR family transcriptional regulator</fullName>
    </submittedName>
</protein>
<dbReference type="PANTHER" id="PTHR30537">
    <property type="entry name" value="HTH-TYPE TRANSCRIPTIONAL REGULATOR"/>
    <property type="match status" value="1"/>
</dbReference>
<evidence type="ECO:0000259" key="5">
    <source>
        <dbReference type="PROSITE" id="PS50931"/>
    </source>
</evidence>
<evidence type="ECO:0000313" key="7">
    <source>
        <dbReference type="Proteomes" id="UP000287447"/>
    </source>
</evidence>
<dbReference type="FunFam" id="1.10.10.10:FF:000001">
    <property type="entry name" value="LysR family transcriptional regulator"/>
    <property type="match status" value="1"/>
</dbReference>
<dbReference type="AlphaFoldDB" id="A0A3S2Z7D1"/>
<comment type="caution">
    <text evidence="6">The sequence shown here is derived from an EMBL/GenBank/DDBJ whole genome shotgun (WGS) entry which is preliminary data.</text>
</comment>
<name>A0A3S2Z7D1_9PROT</name>
<gene>
    <name evidence="6" type="ORF">EOI86_19370</name>
</gene>
<evidence type="ECO:0000256" key="2">
    <source>
        <dbReference type="ARBA" id="ARBA00023015"/>
    </source>
</evidence>
<accession>A0A3S2Z7D1</accession>
<dbReference type="CDD" id="cd08422">
    <property type="entry name" value="PBP2_CrgA_like"/>
    <property type="match status" value="1"/>
</dbReference>